<dbReference type="InterPro" id="IPR052528">
    <property type="entry name" value="Sugar_transport-like"/>
</dbReference>
<dbReference type="PANTHER" id="PTHR23526">
    <property type="entry name" value="INTEGRAL MEMBRANE TRANSPORT PROTEIN-RELATED"/>
    <property type="match status" value="1"/>
</dbReference>
<feature type="transmembrane region" description="Helical" evidence="4">
    <location>
        <begin position="349"/>
        <end position="374"/>
    </location>
</feature>
<dbReference type="EMBL" id="JAHJDP010000096">
    <property type="protein sequence ID" value="MBU2692569.1"/>
    <property type="molecule type" value="Genomic_DNA"/>
</dbReference>
<feature type="transmembrane region" description="Helical" evidence="4">
    <location>
        <begin position="47"/>
        <end position="70"/>
    </location>
</feature>
<protein>
    <submittedName>
        <fullName evidence="6">MFS transporter</fullName>
    </submittedName>
</protein>
<dbReference type="GO" id="GO:0022857">
    <property type="term" value="F:transmembrane transporter activity"/>
    <property type="evidence" value="ECO:0007669"/>
    <property type="project" value="InterPro"/>
</dbReference>
<feature type="transmembrane region" description="Helical" evidence="4">
    <location>
        <begin position="175"/>
        <end position="195"/>
    </location>
</feature>
<evidence type="ECO:0000256" key="3">
    <source>
        <dbReference type="ARBA" id="ARBA00023136"/>
    </source>
</evidence>
<dbReference type="AlphaFoldDB" id="A0A948S2C8"/>
<name>A0A948S2C8_UNCEI</name>
<dbReference type="InterPro" id="IPR020846">
    <property type="entry name" value="MFS_dom"/>
</dbReference>
<comment type="caution">
    <text evidence="6">The sequence shown here is derived from an EMBL/GenBank/DDBJ whole genome shotgun (WGS) entry which is preliminary data.</text>
</comment>
<feature type="transmembrane region" description="Helical" evidence="4">
    <location>
        <begin position="257"/>
        <end position="278"/>
    </location>
</feature>
<evidence type="ECO:0000313" key="7">
    <source>
        <dbReference type="Proteomes" id="UP000777784"/>
    </source>
</evidence>
<feature type="domain" description="Major facilitator superfamily (MFS) profile" evidence="5">
    <location>
        <begin position="210"/>
        <end position="445"/>
    </location>
</feature>
<feature type="transmembrane region" description="Helical" evidence="4">
    <location>
        <begin position="227"/>
        <end position="245"/>
    </location>
</feature>
<feature type="transmembrane region" description="Helical" evidence="4">
    <location>
        <begin position="21"/>
        <end position="41"/>
    </location>
</feature>
<evidence type="ECO:0000256" key="1">
    <source>
        <dbReference type="ARBA" id="ARBA00022692"/>
    </source>
</evidence>
<evidence type="ECO:0000259" key="5">
    <source>
        <dbReference type="PROSITE" id="PS50850"/>
    </source>
</evidence>
<proteinExistence type="predicted"/>
<dbReference type="Pfam" id="PF07690">
    <property type="entry name" value="MFS_1"/>
    <property type="match status" value="1"/>
</dbReference>
<keyword evidence="1 4" id="KW-0812">Transmembrane</keyword>
<organism evidence="6 7">
    <name type="scientific">Eiseniibacteriota bacterium</name>
    <dbReference type="NCBI Taxonomy" id="2212470"/>
    <lineage>
        <taxon>Bacteria</taxon>
        <taxon>Candidatus Eiseniibacteriota</taxon>
    </lineage>
</organism>
<dbReference type="PROSITE" id="PS50850">
    <property type="entry name" value="MFS"/>
    <property type="match status" value="1"/>
</dbReference>
<feature type="transmembrane region" description="Helical" evidence="4">
    <location>
        <begin position="79"/>
        <end position="100"/>
    </location>
</feature>
<feature type="transmembrane region" description="Helical" evidence="4">
    <location>
        <begin position="290"/>
        <end position="306"/>
    </location>
</feature>
<dbReference type="Proteomes" id="UP000777784">
    <property type="component" value="Unassembled WGS sequence"/>
</dbReference>
<dbReference type="PANTHER" id="PTHR23526:SF2">
    <property type="entry name" value="MAJOR FACILITATOR SUPERFAMILY (MFS) PROFILE DOMAIN-CONTAINING PROTEIN"/>
    <property type="match status" value="1"/>
</dbReference>
<accession>A0A948S2C8</accession>
<keyword evidence="2 4" id="KW-1133">Transmembrane helix</keyword>
<evidence type="ECO:0000313" key="6">
    <source>
        <dbReference type="EMBL" id="MBU2692569.1"/>
    </source>
</evidence>
<evidence type="ECO:0000256" key="4">
    <source>
        <dbReference type="SAM" id="Phobius"/>
    </source>
</evidence>
<dbReference type="InterPro" id="IPR036259">
    <property type="entry name" value="MFS_trans_sf"/>
</dbReference>
<keyword evidence="3 4" id="KW-0472">Membrane</keyword>
<feature type="transmembrane region" description="Helical" evidence="4">
    <location>
        <begin position="106"/>
        <end position="129"/>
    </location>
</feature>
<gene>
    <name evidence="6" type="ORF">KJ970_16770</name>
</gene>
<sequence>MRTEADACLRRDLRYVYGDGVTYSLMLGLGETYVPAFALAIGMSEVAAGWIVAIPMLAGALLQLVSPLAVRRLRSHKRWVVICASLQAASFLGFFIAAVAGRIPDALLFLIAALYWGTNLGAGPAWNTWVETLVPRTIRARYFAVRGRSCQAAALLGTVGAGLALHLGASIELTVFAVLFALAGLSRGASTWFLARQSEPYPMPHHQRDVRLADLIRRMRHGADGRLLVYLLALQTAVQIAGPFFTPYMLGELHFSYLRFLTIVATAFIAKMAAYPYMGNLARRWGSQKLLLVCGAGIVPLSALWIFSHNLVYLLCVQVVGGIIWSGYELAVFLLFFERIDHSERTSLLTLFNLTNAAALVGGALIGGLLLGALGSTAAAYHKIFGLSGIARILTLVLLMRLRVSGPLVSAASIPARTVALRPNTGALQHPLVGGMGGDEDAEID</sequence>
<evidence type="ECO:0000256" key="2">
    <source>
        <dbReference type="ARBA" id="ARBA00022989"/>
    </source>
</evidence>
<dbReference type="SUPFAM" id="SSF103473">
    <property type="entry name" value="MFS general substrate transporter"/>
    <property type="match status" value="1"/>
</dbReference>
<feature type="transmembrane region" description="Helical" evidence="4">
    <location>
        <begin position="150"/>
        <end position="169"/>
    </location>
</feature>
<reference evidence="6" key="1">
    <citation type="submission" date="2021-05" db="EMBL/GenBank/DDBJ databases">
        <title>Energy efficiency and biological interactions define the core microbiome of deep oligotrophic groundwater.</title>
        <authorList>
            <person name="Mehrshad M."/>
            <person name="Lopez-Fernandez M."/>
            <person name="Bell E."/>
            <person name="Bernier-Latmani R."/>
            <person name="Bertilsson S."/>
            <person name="Dopson M."/>
        </authorList>
    </citation>
    <scope>NUCLEOTIDE SEQUENCE</scope>
    <source>
        <strain evidence="6">Modern_marine.mb.64</strain>
    </source>
</reference>
<dbReference type="Gene3D" id="1.20.1250.20">
    <property type="entry name" value="MFS general substrate transporter like domains"/>
    <property type="match status" value="2"/>
</dbReference>
<feature type="transmembrane region" description="Helical" evidence="4">
    <location>
        <begin position="312"/>
        <end position="337"/>
    </location>
</feature>
<dbReference type="InterPro" id="IPR011701">
    <property type="entry name" value="MFS"/>
</dbReference>